<keyword evidence="1" id="KW-1185">Reference proteome</keyword>
<name>A0AC54ZFF1_ORYAF</name>
<accession>A0AC54ZFF1</accession>
<organism evidence="1 2">
    <name type="scientific">Orycteropus afer afer</name>
    <dbReference type="NCBI Taxonomy" id="1230840"/>
    <lineage>
        <taxon>Eukaryota</taxon>
        <taxon>Metazoa</taxon>
        <taxon>Chordata</taxon>
        <taxon>Craniata</taxon>
        <taxon>Vertebrata</taxon>
        <taxon>Euteleostomi</taxon>
        <taxon>Mammalia</taxon>
        <taxon>Eutheria</taxon>
        <taxon>Afrotheria</taxon>
        <taxon>Tubulidentata</taxon>
        <taxon>Orycteropodidae</taxon>
        <taxon>Orycteropus</taxon>
    </lineage>
</organism>
<gene>
    <name evidence="2" type="primary">LOC103212024</name>
</gene>
<reference evidence="2" key="1">
    <citation type="submission" date="2025-08" db="UniProtKB">
        <authorList>
            <consortium name="RefSeq"/>
        </authorList>
    </citation>
    <scope>IDENTIFICATION</scope>
</reference>
<sequence length="601" mass="65202">MGSTQRSTVYQVVKTNKAGSKVAVSGHRGAEVSNTSPHRGHGSVAASSQQGAAISLSTPSQRKSEPSQPTAADYPRPLSPQSGPNLSRASSSRGNETQPRSEASRPASPPRKKQQTHSVAASHSVSTQRNVSLPREEAARRNMSLAGRESSHRSSLNADAKAPRRLSFLDQKDNLQVLKEEEPPSKVQNPQGVRIPRKILVHPKDAVVQTEPIRRTVTAAEIRSPGRPSSPEHGSSRGSVECRTAQRRIPGQESELGPYSSICSDAKALHKNTKLESSIKLSLRDMDSGHRVSVRTEPESAHKYSIYAEPKAFTKVSVSSEVASNIKSSTRGDSEFGRRVTISPGGQSVQTAQCATVRAVPERSQKQSISVSTEPVYKQPIQRPPEAVHTSTGPTQKPPIHAELELTPRPLPPRSLPRYGPDCSWWALLNPEGEVPQSRPATPDVEPKSPTLLDSLLSFFEKDSNPFCEDATSQREKASPSPPPPPTSPPPPSPPSPAAAKESPNRAPLREVPQAPKHTSRQPTERFSAFFLDYCEEMYDHILWWLKGLCFSFFSGPIGGLGNTIQTPSPGLGGTYWLLPKQDLQRCLALSFEIISGSCIP</sequence>
<proteinExistence type="predicted"/>
<protein>
    <submittedName>
        <fullName evidence="2">Uncharacterized protein C17orf47 homolog</fullName>
    </submittedName>
</protein>
<evidence type="ECO:0000313" key="1">
    <source>
        <dbReference type="Proteomes" id="UP000694850"/>
    </source>
</evidence>
<evidence type="ECO:0000313" key="2">
    <source>
        <dbReference type="RefSeq" id="XP_042639229.1"/>
    </source>
</evidence>
<dbReference type="Proteomes" id="UP000694850">
    <property type="component" value="Unplaced"/>
</dbReference>
<dbReference type="RefSeq" id="XP_042639229.1">
    <property type="nucleotide sequence ID" value="XM_042783295.1"/>
</dbReference>